<dbReference type="InterPro" id="IPR036374">
    <property type="entry name" value="OxRdtase_Mopterin-bd_sf"/>
</dbReference>
<dbReference type="Pfam" id="PF00174">
    <property type="entry name" value="Oxidored_molyb"/>
    <property type="match status" value="1"/>
</dbReference>
<accession>A0A031LVU0</accession>
<dbReference type="PANTHER" id="PTHR43032">
    <property type="entry name" value="PROTEIN-METHIONINE-SULFOXIDE REDUCTASE"/>
    <property type="match status" value="1"/>
</dbReference>
<organism evidence="2 3">
    <name type="scientific">Candidatus Acidianus copahuensis</name>
    <dbReference type="NCBI Taxonomy" id="1160895"/>
    <lineage>
        <taxon>Archaea</taxon>
        <taxon>Thermoproteota</taxon>
        <taxon>Thermoprotei</taxon>
        <taxon>Sulfolobales</taxon>
        <taxon>Sulfolobaceae</taxon>
        <taxon>Acidianus</taxon>
    </lineage>
</organism>
<dbReference type="CDD" id="cd02109">
    <property type="entry name" value="arch_bact_SO_family_Moco"/>
    <property type="match status" value="1"/>
</dbReference>
<proteinExistence type="predicted"/>
<name>A0A031LVU0_9CREN</name>
<protein>
    <submittedName>
        <fullName evidence="2">Oxidoreductase</fullName>
    </submittedName>
</protein>
<reference evidence="2 3" key="1">
    <citation type="submission" date="2014-03" db="EMBL/GenBank/DDBJ databases">
        <title>Draft genome sequence of the novel thermoacidophilic archaea Acidianus copahuensis ALE1 strain, isolated from Copahue volcanic area in Neuquen Argentina.</title>
        <authorList>
            <person name="Urbieta M.S."/>
            <person name="Rascovan N."/>
            <person name="Castro C."/>
            <person name="Revale S."/>
            <person name="Giaveno M.A."/>
            <person name="Vazquez M.P."/>
            <person name="Donati E.R."/>
        </authorList>
    </citation>
    <scope>NUCLEOTIDE SEQUENCE [LARGE SCALE GENOMIC DNA]</scope>
    <source>
        <strain evidence="2 3">ALE1</strain>
    </source>
</reference>
<dbReference type="SUPFAM" id="SSF56524">
    <property type="entry name" value="Oxidoreductase molybdopterin-binding domain"/>
    <property type="match status" value="1"/>
</dbReference>
<sequence length="202" mass="23630">METKQDNVLPPGQRYIKKFIHYAALGVPKVELNSYRLKVSGLVERELEFNYDELLKMINVHYKKDFHCVTGWSVKDVEWDGIKIKDLLDMAKVKDSAKWVIFYSLDGYSSIVPLEDVISDDSIIALLVNGKPLSREQGFPARPFMPHLYGWKSAKWLTEIELVQNYVDGYWENYGYHERGYVWDEERFKGHNGKHSAKRPIL</sequence>
<dbReference type="EMBL" id="JFZT01000016">
    <property type="protein sequence ID" value="EZQ11258.1"/>
    <property type="molecule type" value="Genomic_DNA"/>
</dbReference>
<evidence type="ECO:0000259" key="1">
    <source>
        <dbReference type="Pfam" id="PF00174"/>
    </source>
</evidence>
<evidence type="ECO:0000313" key="2">
    <source>
        <dbReference type="EMBL" id="EZQ11258.1"/>
    </source>
</evidence>
<gene>
    <name evidence="2" type="ORF">CM19_01925</name>
</gene>
<dbReference type="AlphaFoldDB" id="A0A031LVU0"/>
<feature type="domain" description="Oxidoreductase molybdopterin-binding" evidence="1">
    <location>
        <begin position="25"/>
        <end position="171"/>
    </location>
</feature>
<dbReference type="STRING" id="1160895.CM19_01925"/>
<dbReference type="InterPro" id="IPR000572">
    <property type="entry name" value="OxRdtase_Mopterin-bd_dom"/>
</dbReference>
<comment type="caution">
    <text evidence="2">The sequence shown here is derived from an EMBL/GenBank/DDBJ whole genome shotgun (WGS) entry which is preliminary data.</text>
</comment>
<dbReference type="PANTHER" id="PTHR43032:SF4">
    <property type="entry name" value="OXIDOREDUCTASE MOLYBDOPTERIN-BINDING DOMAIN-CONTAINING PROTEIN"/>
    <property type="match status" value="1"/>
</dbReference>
<dbReference type="RefSeq" id="WP_048098723.1">
    <property type="nucleotide sequence ID" value="NZ_JFZT01000016.1"/>
</dbReference>
<dbReference type="Gene3D" id="3.90.420.10">
    <property type="entry name" value="Oxidoreductase, molybdopterin-binding domain"/>
    <property type="match status" value="1"/>
</dbReference>
<dbReference type="OrthoDB" id="24039at2157"/>
<dbReference type="Proteomes" id="UP000024332">
    <property type="component" value="Unassembled WGS sequence"/>
</dbReference>
<evidence type="ECO:0000313" key="3">
    <source>
        <dbReference type="Proteomes" id="UP000024332"/>
    </source>
</evidence>
<keyword evidence="3" id="KW-1185">Reference proteome</keyword>